<dbReference type="RefSeq" id="WP_165327216.1">
    <property type="nucleotide sequence ID" value="NZ_CP049109.1"/>
</dbReference>
<proteinExistence type="predicted"/>
<keyword evidence="2" id="KW-1185">Reference proteome</keyword>
<dbReference type="GO" id="GO:0016853">
    <property type="term" value="F:isomerase activity"/>
    <property type="evidence" value="ECO:0007669"/>
    <property type="project" value="InterPro"/>
</dbReference>
<dbReference type="AlphaFoldDB" id="A0A6G6Y5K2"/>
<evidence type="ECO:0000313" key="2">
    <source>
        <dbReference type="Proteomes" id="UP000501568"/>
    </source>
</evidence>
<dbReference type="InterPro" id="IPR008183">
    <property type="entry name" value="Aldose_1/G6P_1-epimerase"/>
</dbReference>
<dbReference type="Pfam" id="PF01263">
    <property type="entry name" value="Aldose_epim"/>
    <property type="match status" value="1"/>
</dbReference>
<dbReference type="KEGG" id="spzr:G5C33_10760"/>
<dbReference type="CDD" id="cd09021">
    <property type="entry name" value="Aldose_epim_Ec_YphB"/>
    <property type="match status" value="1"/>
</dbReference>
<dbReference type="Proteomes" id="UP000501568">
    <property type="component" value="Chromosome"/>
</dbReference>
<reference evidence="1 2" key="1">
    <citation type="submission" date="2020-02" db="EMBL/GenBank/DDBJ databases">
        <authorList>
            <person name="Zheng R.K."/>
            <person name="Sun C.M."/>
        </authorList>
    </citation>
    <scope>NUCLEOTIDE SEQUENCE [LARGE SCALE GENOMIC DNA]</scope>
    <source>
        <strain evidence="2">zrk23</strain>
    </source>
</reference>
<dbReference type="InterPro" id="IPR014718">
    <property type="entry name" value="GH-type_carb-bd"/>
</dbReference>
<gene>
    <name evidence="1" type="ORF">G5C33_10760</name>
</gene>
<dbReference type="InterPro" id="IPR011013">
    <property type="entry name" value="Gal_mutarotase_sf_dom"/>
</dbReference>
<dbReference type="EMBL" id="CP049109">
    <property type="protein sequence ID" value="QIG80212.1"/>
    <property type="molecule type" value="Genomic_DNA"/>
</dbReference>
<dbReference type="Gene3D" id="2.70.98.10">
    <property type="match status" value="1"/>
</dbReference>
<sequence>MKLACGPWEMVVAPEGAAILSLRRNGRDILRLTPQGASDPFDHACFPLVPYANRIAFGTLEWEGRLHHLPRNHPGQTHPLHGTGWRERWDIVESDAKSVTMQRERPADRHWPWSFTAVQRLELDAEGLNAWLEIRNDDRGAMPVSLGFHPYFSRDGATALQFEAGHVWLADDQMLPTKTAPADHFGDWSAALPLEQPQLIDHCYADWNGSAIVTRDDGDIRLAGSGTPALHIFLPPGEAFFCAEPVTAMPDAVNHDEAAVLAPGKTMQAGMRITSA</sequence>
<organism evidence="1 2">
    <name type="scientific">Stakelama tenebrarum</name>
    <dbReference type="NCBI Taxonomy" id="2711215"/>
    <lineage>
        <taxon>Bacteria</taxon>
        <taxon>Pseudomonadati</taxon>
        <taxon>Pseudomonadota</taxon>
        <taxon>Alphaproteobacteria</taxon>
        <taxon>Sphingomonadales</taxon>
        <taxon>Sphingomonadaceae</taxon>
        <taxon>Stakelama</taxon>
    </lineage>
</organism>
<dbReference type="SUPFAM" id="SSF74650">
    <property type="entry name" value="Galactose mutarotase-like"/>
    <property type="match status" value="1"/>
</dbReference>
<protein>
    <submittedName>
        <fullName evidence="1">Aldose 1-epimerase</fullName>
    </submittedName>
</protein>
<evidence type="ECO:0000313" key="1">
    <source>
        <dbReference type="EMBL" id="QIG80212.1"/>
    </source>
</evidence>
<dbReference type="GO" id="GO:0030246">
    <property type="term" value="F:carbohydrate binding"/>
    <property type="evidence" value="ECO:0007669"/>
    <property type="project" value="InterPro"/>
</dbReference>
<name>A0A6G6Y5K2_9SPHN</name>
<dbReference type="GO" id="GO:0005975">
    <property type="term" value="P:carbohydrate metabolic process"/>
    <property type="evidence" value="ECO:0007669"/>
    <property type="project" value="InterPro"/>
</dbReference>
<accession>A0A6G6Y5K2</accession>